<feature type="compositionally biased region" description="Low complexity" evidence="1">
    <location>
        <begin position="204"/>
        <end position="235"/>
    </location>
</feature>
<dbReference type="EMBL" id="CP071793">
    <property type="protein sequence ID" value="QTD53386.1"/>
    <property type="molecule type" value="Genomic_DNA"/>
</dbReference>
<dbReference type="KEGG" id="scor:J3U87_13105"/>
<accession>A0A8A4TTT8</accession>
<feature type="region of interest" description="Disordered" evidence="1">
    <location>
        <begin position="1"/>
        <end position="30"/>
    </location>
</feature>
<evidence type="ECO:0000313" key="4">
    <source>
        <dbReference type="Proteomes" id="UP000663929"/>
    </source>
</evidence>
<feature type="domain" description="ImpA N-terminal" evidence="2">
    <location>
        <begin position="13"/>
        <end position="124"/>
    </location>
</feature>
<gene>
    <name evidence="3" type="primary">tssA</name>
    <name evidence="3" type="ORF">J3U87_13105</name>
</gene>
<proteinExistence type="predicted"/>
<feature type="compositionally biased region" description="Low complexity" evidence="1">
    <location>
        <begin position="553"/>
        <end position="564"/>
    </location>
</feature>
<dbReference type="PANTHER" id="PTHR37024:SF5">
    <property type="entry name" value="IMPA N-TERMINAL DOMAIN-CONTAINING PROTEIN"/>
    <property type="match status" value="1"/>
</dbReference>
<name>A0A8A4TTT8_SULCO</name>
<feature type="region of interest" description="Disordered" evidence="1">
    <location>
        <begin position="181"/>
        <end position="235"/>
    </location>
</feature>
<feature type="compositionally biased region" description="Basic and acidic residues" evidence="1">
    <location>
        <begin position="1"/>
        <end position="11"/>
    </location>
</feature>
<evidence type="ECO:0000313" key="3">
    <source>
        <dbReference type="EMBL" id="QTD53386.1"/>
    </source>
</evidence>
<protein>
    <submittedName>
        <fullName evidence="3">Type VI secretion system protein TssA</fullName>
    </submittedName>
</protein>
<feature type="region of interest" description="Disordered" evidence="1">
    <location>
        <begin position="532"/>
        <end position="564"/>
    </location>
</feature>
<feature type="compositionally biased region" description="Basic and acidic residues" evidence="1">
    <location>
        <begin position="193"/>
        <end position="203"/>
    </location>
</feature>
<dbReference type="InterPro" id="IPR017739">
    <property type="entry name" value="T6SS-assoc_VCA0119"/>
</dbReference>
<dbReference type="NCBIfam" id="TIGR03362">
    <property type="entry name" value="VI_chp_7"/>
    <property type="match status" value="1"/>
</dbReference>
<dbReference type="Proteomes" id="UP000663929">
    <property type="component" value="Chromosome"/>
</dbReference>
<dbReference type="Pfam" id="PF16989">
    <property type="entry name" value="T6SS_VasJ"/>
    <property type="match status" value="1"/>
</dbReference>
<evidence type="ECO:0000256" key="1">
    <source>
        <dbReference type="SAM" id="MobiDB-lite"/>
    </source>
</evidence>
<dbReference type="Pfam" id="PF06812">
    <property type="entry name" value="ImpA_N"/>
    <property type="match status" value="1"/>
</dbReference>
<keyword evidence="4" id="KW-1185">Reference proteome</keyword>
<dbReference type="RefSeq" id="WP_237383489.1">
    <property type="nucleotide sequence ID" value="NZ_CP071793.1"/>
</dbReference>
<sequence length="564" mass="61983">MIEELESHKEAILQPISDAEPCGEDPKYEDDYSEIKEEVAKMSALGTGSPDWDKVEENTLKLLKSTAKEINLLAYLGVAWTIKHQLAGYIVGAEIAAETLLKFWDDMYPSARKERIRARAVDWFQARLLERFDSCKSTDRELLQRGIDATKKLKDAIYEKFQDPPVNFRKLRNQLEEWLAQAPEPKPEPPPAPKEEPKKEEPARAAAPAPAAAPAAPAAAAPTPKPAAAKGPPVAAPTVGDDASLDEVYKALGQIALNVQKAEPTLVHGFQIRRIAAWSSPKVPNHNATRETMIRPPDANAVKSMETMYSASNWAGILPRCEAFTSAFPYWLDLQFWATEAAAGMGHDAVVSVIKEETRRLLDKCPELVDIKFQRGMPFASPVTKDWVEKLMKEGAGGGGGEEDPAAILRGDLRKIGKDAFGEGMRFGQAAIAEAKDLRTALRMRVEVAGYCLEADQPAWADALLRGLTTEVERYRLNEFEPSVAARIWRLLLESSRQLKVFEPSHGDMERHAMRELAQLDLGQAGEFPVVQQNRPGGVNRVAPRVPGPAKPKPAGQPAGAAAK</sequence>
<dbReference type="PANTHER" id="PTHR37024">
    <property type="entry name" value="TYPE VI SECRETION SYSTEM DUF2094 AND IMPA-RELATED DOMAIN PROTEIN"/>
    <property type="match status" value="1"/>
</dbReference>
<dbReference type="InterPro" id="IPR010657">
    <property type="entry name" value="ImpA_N"/>
</dbReference>
<organism evidence="3 4">
    <name type="scientific">Sulfidibacter corallicola</name>
    <dbReference type="NCBI Taxonomy" id="2818388"/>
    <lineage>
        <taxon>Bacteria</taxon>
        <taxon>Pseudomonadati</taxon>
        <taxon>Acidobacteriota</taxon>
        <taxon>Holophagae</taxon>
        <taxon>Acanthopleuribacterales</taxon>
        <taxon>Acanthopleuribacteraceae</taxon>
        <taxon>Sulfidibacter</taxon>
    </lineage>
</organism>
<dbReference type="AlphaFoldDB" id="A0A8A4TTT8"/>
<reference evidence="3" key="1">
    <citation type="submission" date="2021-03" db="EMBL/GenBank/DDBJ databases">
        <title>Acanthopleuribacteraceae sp. M133.</title>
        <authorList>
            <person name="Wang G."/>
        </authorList>
    </citation>
    <scope>NUCLEOTIDE SEQUENCE</scope>
    <source>
        <strain evidence="3">M133</strain>
    </source>
</reference>
<evidence type="ECO:0000259" key="2">
    <source>
        <dbReference type="Pfam" id="PF06812"/>
    </source>
</evidence>